<dbReference type="WBParaSite" id="Pan_g8681.t1">
    <property type="protein sequence ID" value="Pan_g8681.t1"/>
    <property type="gene ID" value="Pan_g8681"/>
</dbReference>
<protein>
    <submittedName>
        <fullName evidence="3">Uncharacterized protein</fullName>
    </submittedName>
</protein>
<evidence type="ECO:0000313" key="2">
    <source>
        <dbReference type="Proteomes" id="UP000492821"/>
    </source>
</evidence>
<evidence type="ECO:0000256" key="1">
    <source>
        <dbReference type="SAM" id="MobiDB-lite"/>
    </source>
</evidence>
<feature type="compositionally biased region" description="Basic and acidic residues" evidence="1">
    <location>
        <begin position="133"/>
        <end position="149"/>
    </location>
</feature>
<reference evidence="3" key="2">
    <citation type="submission" date="2020-10" db="UniProtKB">
        <authorList>
            <consortium name="WormBaseParasite"/>
        </authorList>
    </citation>
    <scope>IDENTIFICATION</scope>
</reference>
<reference evidence="2" key="1">
    <citation type="journal article" date="2013" name="Genetics">
        <title>The draft genome and transcriptome of Panagrellus redivivus are shaped by the harsh demands of a free-living lifestyle.</title>
        <authorList>
            <person name="Srinivasan J."/>
            <person name="Dillman A.R."/>
            <person name="Macchietto M.G."/>
            <person name="Heikkinen L."/>
            <person name="Lakso M."/>
            <person name="Fracchia K.M."/>
            <person name="Antoshechkin I."/>
            <person name="Mortazavi A."/>
            <person name="Wong G."/>
            <person name="Sternberg P.W."/>
        </authorList>
    </citation>
    <scope>NUCLEOTIDE SEQUENCE [LARGE SCALE GENOMIC DNA]</scope>
    <source>
        <strain evidence="2">MT8872</strain>
    </source>
</reference>
<dbReference type="Proteomes" id="UP000492821">
    <property type="component" value="Unassembled WGS sequence"/>
</dbReference>
<organism evidence="2 3">
    <name type="scientific">Panagrellus redivivus</name>
    <name type="common">Microworm</name>
    <dbReference type="NCBI Taxonomy" id="6233"/>
    <lineage>
        <taxon>Eukaryota</taxon>
        <taxon>Metazoa</taxon>
        <taxon>Ecdysozoa</taxon>
        <taxon>Nematoda</taxon>
        <taxon>Chromadorea</taxon>
        <taxon>Rhabditida</taxon>
        <taxon>Tylenchina</taxon>
        <taxon>Panagrolaimomorpha</taxon>
        <taxon>Panagrolaimoidea</taxon>
        <taxon>Panagrolaimidae</taxon>
        <taxon>Panagrellus</taxon>
    </lineage>
</organism>
<evidence type="ECO:0000313" key="3">
    <source>
        <dbReference type="WBParaSite" id="Pan_g8681.t1"/>
    </source>
</evidence>
<name>A0A7E4W9V4_PANRE</name>
<sequence>MNGSCILNSSSNIAYQLWHAVIDIHCPDIPSLNYDYGTSDGNNCHRFEDYYRRRRSNWQLLWKEPCQSTAQLGDHIDSGRLCVSTFLTKRYSDGGFGTYTARIGSNKTVRQRMRCKDAQPWPLAISTLNSARSEGESETDKAESERIDCESSPVSLAYKQARKQQKQ</sequence>
<dbReference type="AlphaFoldDB" id="A0A7E4W9V4"/>
<accession>A0A7E4W9V4</accession>
<keyword evidence="2" id="KW-1185">Reference proteome</keyword>
<feature type="region of interest" description="Disordered" evidence="1">
    <location>
        <begin position="128"/>
        <end position="167"/>
    </location>
</feature>
<proteinExistence type="predicted"/>